<evidence type="ECO:0000259" key="12">
    <source>
        <dbReference type="Pfam" id="PF01514"/>
    </source>
</evidence>
<dbReference type="NCBIfam" id="TIGR00206">
    <property type="entry name" value="fliF"/>
    <property type="match status" value="1"/>
</dbReference>
<evidence type="ECO:0000256" key="11">
    <source>
        <dbReference type="SAM" id="Phobius"/>
    </source>
</evidence>
<evidence type="ECO:0000256" key="3">
    <source>
        <dbReference type="ARBA" id="ARBA00007971"/>
    </source>
</evidence>
<feature type="domain" description="Flagellar M-ring C-terminal" evidence="13">
    <location>
        <begin position="252"/>
        <end position="404"/>
    </location>
</feature>
<dbReference type="PANTHER" id="PTHR30046">
    <property type="entry name" value="FLAGELLAR M-RING PROTEIN"/>
    <property type="match status" value="1"/>
</dbReference>
<keyword evidence="14" id="KW-0966">Cell projection</keyword>
<keyword evidence="5 11" id="KW-0812">Transmembrane</keyword>
<dbReference type="PANTHER" id="PTHR30046:SF0">
    <property type="entry name" value="FLAGELLAR M-RING PROTEIN"/>
    <property type="match status" value="1"/>
</dbReference>
<feature type="compositionally biased region" description="Low complexity" evidence="10">
    <location>
        <begin position="300"/>
        <end position="317"/>
    </location>
</feature>
<dbReference type="GO" id="GO:0005886">
    <property type="term" value="C:plasma membrane"/>
    <property type="evidence" value="ECO:0007669"/>
    <property type="project" value="UniProtKB-SubCell"/>
</dbReference>
<comment type="subcellular location">
    <subcellularLocation>
        <location evidence="1 9">Bacterial flagellum basal body</location>
    </subcellularLocation>
    <subcellularLocation>
        <location evidence="2">Cell membrane</location>
        <topology evidence="2">Multi-pass membrane protein</topology>
    </subcellularLocation>
</comment>
<keyword evidence="8 9" id="KW-0975">Bacterial flagellum</keyword>
<feature type="transmembrane region" description="Helical" evidence="11">
    <location>
        <begin position="428"/>
        <end position="445"/>
    </location>
</feature>
<evidence type="ECO:0000313" key="15">
    <source>
        <dbReference type="Proteomes" id="UP000244792"/>
    </source>
</evidence>
<reference evidence="14 15" key="1">
    <citation type="submission" date="2017-04" db="EMBL/GenBank/DDBJ databases">
        <title>Genomic insights into metabolism of Thermodesulfobium acidiphilum.</title>
        <authorList>
            <person name="Toshchakov S.V."/>
            <person name="Frolov E.N."/>
            <person name="Kublanov I.V."/>
            <person name="Samarov N.I."/>
            <person name="Novikov A."/>
            <person name="Lebedinsky A.V."/>
            <person name="Bonch-Osmolovskaya E.A."/>
            <person name="Chernyh N.A."/>
        </authorList>
    </citation>
    <scope>NUCLEOTIDE SEQUENCE [LARGE SCALE GENOMIC DNA]</scope>
    <source>
        <strain evidence="14 15">3127-1</strain>
    </source>
</reference>
<feature type="region of interest" description="Disordered" evidence="10">
    <location>
        <begin position="296"/>
        <end position="353"/>
    </location>
</feature>
<evidence type="ECO:0000256" key="8">
    <source>
        <dbReference type="ARBA" id="ARBA00023143"/>
    </source>
</evidence>
<dbReference type="GO" id="GO:0009431">
    <property type="term" value="C:bacterial-type flagellum basal body, MS ring"/>
    <property type="evidence" value="ECO:0007669"/>
    <property type="project" value="InterPro"/>
</dbReference>
<dbReference type="GO" id="GO:0071973">
    <property type="term" value="P:bacterial-type flagellum-dependent cell motility"/>
    <property type="evidence" value="ECO:0007669"/>
    <property type="project" value="InterPro"/>
</dbReference>
<feature type="transmembrane region" description="Helical" evidence="11">
    <location>
        <begin position="24"/>
        <end position="45"/>
    </location>
</feature>
<keyword evidence="7 11" id="KW-0472">Membrane</keyword>
<dbReference type="AlphaFoldDB" id="A0A2R4W2M9"/>
<evidence type="ECO:0000256" key="6">
    <source>
        <dbReference type="ARBA" id="ARBA00022989"/>
    </source>
</evidence>
<accession>A0A2R4W2M9</accession>
<dbReference type="GO" id="GO:0003774">
    <property type="term" value="F:cytoskeletal motor activity"/>
    <property type="evidence" value="ECO:0007669"/>
    <property type="project" value="InterPro"/>
</dbReference>
<organism evidence="14 15">
    <name type="scientific">Thermodesulfobium acidiphilum</name>
    <dbReference type="NCBI Taxonomy" id="1794699"/>
    <lineage>
        <taxon>Bacteria</taxon>
        <taxon>Pseudomonadati</taxon>
        <taxon>Thermodesulfobiota</taxon>
        <taxon>Thermodesulfobiia</taxon>
        <taxon>Thermodesulfobiales</taxon>
        <taxon>Thermodesulfobiaceae</taxon>
        <taxon>Thermodesulfobium</taxon>
    </lineage>
</organism>
<dbReference type="InterPro" id="IPR043427">
    <property type="entry name" value="YscJ/FliF"/>
</dbReference>
<dbReference type="InterPro" id="IPR000067">
    <property type="entry name" value="FlgMring_FliF"/>
</dbReference>
<keyword evidence="14" id="KW-0969">Cilium</keyword>
<evidence type="ECO:0000256" key="10">
    <source>
        <dbReference type="SAM" id="MobiDB-lite"/>
    </source>
</evidence>
<evidence type="ECO:0000259" key="13">
    <source>
        <dbReference type="Pfam" id="PF08345"/>
    </source>
</evidence>
<evidence type="ECO:0000256" key="2">
    <source>
        <dbReference type="ARBA" id="ARBA00004651"/>
    </source>
</evidence>
<keyword evidence="15" id="KW-1185">Reference proteome</keyword>
<dbReference type="InterPro" id="IPR045851">
    <property type="entry name" value="AMP-bd_C_sf"/>
</dbReference>
<dbReference type="KEGG" id="taci:TDSAC_1654"/>
<dbReference type="OrthoDB" id="9807026at2"/>
<dbReference type="Proteomes" id="UP000244792">
    <property type="component" value="Chromosome"/>
</dbReference>
<feature type="domain" description="Flagellar M-ring N-terminal" evidence="12">
    <location>
        <begin position="46"/>
        <end position="219"/>
    </location>
</feature>
<name>A0A2R4W2M9_THEAF</name>
<evidence type="ECO:0000256" key="4">
    <source>
        <dbReference type="ARBA" id="ARBA00022475"/>
    </source>
</evidence>
<dbReference type="Pfam" id="PF01514">
    <property type="entry name" value="YscJ_FliF"/>
    <property type="match status" value="1"/>
</dbReference>
<dbReference type="PIRSF" id="PIRSF004862">
    <property type="entry name" value="FliF"/>
    <property type="match status" value="1"/>
</dbReference>
<dbReference type="Gene3D" id="3.30.300.30">
    <property type="match status" value="1"/>
</dbReference>
<comment type="similarity">
    <text evidence="3 9">Belongs to the FliF family.</text>
</comment>
<proteinExistence type="inferred from homology"/>
<evidence type="ECO:0000256" key="9">
    <source>
        <dbReference type="PIRNR" id="PIRNR004862"/>
    </source>
</evidence>
<dbReference type="InterPro" id="IPR013556">
    <property type="entry name" value="Flag_M-ring_C"/>
</dbReference>
<sequence>MDRIRALFFSLRDRFLALSPGKRFLLLSGASFVFILLIFASLFFFKPQMVPLFTNLSSSDAAAIVTKLKEQKIPYELKDSGTTILVPKDKVYDLRLSLAAQGLPEGSGVGFEIFDRNNLFTTDFTQKVDYVRALQGELARTISQINGVEGARVHIVLPKTGVFVSQDIPASASVMLNLKPGQSISEKETEAIAFLVSRAVEGLKPENVTIMDTRGELLSANLNFSKSVLSQRELDVKRKYESEIQRKIQTMLDTMLGPGKSVVRVSAELNLASSEVKKVTYSPVVGQSGIVISSKVTTDTSKSQNTTPQTPSTTAPQGIPSYQTPAPTSSSSSRKTEEITNYDVNKQEEMIKNPSGDIKRLTVSVIVDGTPQTVNLQALTAAVSNAAGILPQRGDSVDVQAMPFDRTYQQKELQAMQQAQLIDTIKSIVMWVAIIIAAIIAIIFIRRTIASLRKAQEQRGAQILDATVGAEGIIHEKPLTPEELARKKARDEVERLAKEKPSEVANLIKTWLREE</sequence>
<evidence type="ECO:0000256" key="5">
    <source>
        <dbReference type="ARBA" id="ARBA00022692"/>
    </source>
</evidence>
<evidence type="ECO:0000313" key="14">
    <source>
        <dbReference type="EMBL" id="AWB10990.1"/>
    </source>
</evidence>
<evidence type="ECO:0000256" key="7">
    <source>
        <dbReference type="ARBA" id="ARBA00023136"/>
    </source>
</evidence>
<dbReference type="Pfam" id="PF08345">
    <property type="entry name" value="YscJ_FliF_C"/>
    <property type="match status" value="1"/>
</dbReference>
<dbReference type="PRINTS" id="PR01009">
    <property type="entry name" value="FLGMRINGFLIF"/>
</dbReference>
<keyword evidence="4" id="KW-1003">Cell membrane</keyword>
<keyword evidence="14" id="KW-0282">Flagellum</keyword>
<gene>
    <name evidence="14" type="ORF">TDSAC_1654</name>
</gene>
<comment type="function">
    <text evidence="9">The M ring may be actively involved in energy transduction.</text>
</comment>
<dbReference type="InterPro" id="IPR006182">
    <property type="entry name" value="FliF_N_dom"/>
</dbReference>
<protein>
    <recommendedName>
        <fullName evidence="9">Flagellar M-ring protein</fullName>
    </recommendedName>
</protein>
<dbReference type="EMBL" id="CP020921">
    <property type="protein sequence ID" value="AWB10990.1"/>
    <property type="molecule type" value="Genomic_DNA"/>
</dbReference>
<evidence type="ECO:0000256" key="1">
    <source>
        <dbReference type="ARBA" id="ARBA00004117"/>
    </source>
</evidence>
<keyword evidence="6 11" id="KW-1133">Transmembrane helix</keyword>
<feature type="compositionally biased region" description="Polar residues" evidence="10">
    <location>
        <begin position="320"/>
        <end position="333"/>
    </location>
</feature>
<dbReference type="RefSeq" id="WP_108309941.1">
    <property type="nucleotide sequence ID" value="NZ_CP020921.1"/>
</dbReference>